<keyword evidence="4" id="KW-1185">Reference proteome</keyword>
<organism evidence="3 4">
    <name type="scientific">Gigaspora margarita</name>
    <dbReference type="NCBI Taxonomy" id="4874"/>
    <lineage>
        <taxon>Eukaryota</taxon>
        <taxon>Fungi</taxon>
        <taxon>Fungi incertae sedis</taxon>
        <taxon>Mucoromycota</taxon>
        <taxon>Glomeromycotina</taxon>
        <taxon>Glomeromycetes</taxon>
        <taxon>Diversisporales</taxon>
        <taxon>Gigasporaceae</taxon>
        <taxon>Gigaspora</taxon>
    </lineage>
</organism>
<evidence type="ECO:0000256" key="2">
    <source>
        <dbReference type="SAM" id="Phobius"/>
    </source>
</evidence>
<dbReference type="Pfam" id="PF08636">
    <property type="entry name" value="Pkr1"/>
    <property type="match status" value="1"/>
</dbReference>
<comment type="caution">
    <text evidence="3">The sequence shown here is derived from an EMBL/GenBank/DDBJ whole genome shotgun (WGS) entry which is preliminary data.</text>
</comment>
<evidence type="ECO:0000313" key="4">
    <source>
        <dbReference type="Proteomes" id="UP000439903"/>
    </source>
</evidence>
<dbReference type="EMBL" id="WTPW01001075">
    <property type="protein sequence ID" value="KAF0458647.1"/>
    <property type="molecule type" value="Genomic_DNA"/>
</dbReference>
<gene>
    <name evidence="3" type="ORF">F8M41_000916</name>
</gene>
<evidence type="ECO:0000313" key="3">
    <source>
        <dbReference type="EMBL" id="KAF0458647.1"/>
    </source>
</evidence>
<evidence type="ECO:0000256" key="1">
    <source>
        <dbReference type="SAM" id="MobiDB-lite"/>
    </source>
</evidence>
<feature type="transmembrane region" description="Helical" evidence="2">
    <location>
        <begin position="391"/>
        <end position="411"/>
    </location>
</feature>
<dbReference type="InterPro" id="IPR013945">
    <property type="entry name" value="Pkr1"/>
</dbReference>
<feature type="region of interest" description="Disordered" evidence="1">
    <location>
        <begin position="100"/>
        <end position="162"/>
    </location>
</feature>
<sequence length="430" mass="48280">MAQNQDFSTVINEELKGCENEASNTPINFEKKNVDEFITNNAAEQSMNVEVDEILENDGKECTTIDQDAMKEAVVSKPTITLIDDVQLIQLDDDEHDSIKNEEDDKENIDSQHDSVKTEKKVSHDDENVDSPNDSVKTDEKESIDNDEDVESSTPSTPQGEENILETISKVAPELSQVLDTWNNELSRHKISKDLSDVLDKDPDSDKLLQGENIVEEIKHDVKDKGETLISDIQNSTSKGIKNILDKDPDLDKLLQGEIIYVKEEENQDVKDPDSDKLLQDEITYTSKDIIDDDEKLNVKDGEIFISDIQGSPSKRIKIEVNLNERHDNDVSHIQTLLQPTSNAPSSIITDVVESMFVPGFNRNVVLAIDLVFLLLLSVEGTLAVMTNYNVYVLAHMGITFVLFIALQFFLAEAYRAQVEEVGLIAKKED</sequence>
<keyword evidence="2" id="KW-1133">Transmembrane helix</keyword>
<keyword evidence="2" id="KW-0472">Membrane</keyword>
<feature type="compositionally biased region" description="Basic and acidic residues" evidence="1">
    <location>
        <begin position="100"/>
        <end position="126"/>
    </location>
</feature>
<keyword evidence="2" id="KW-0812">Transmembrane</keyword>
<reference evidence="3 4" key="1">
    <citation type="journal article" date="2019" name="Environ. Microbiol.">
        <title>At the nexus of three kingdoms: the genome of the mycorrhizal fungus Gigaspora margarita provides insights into plant, endobacterial and fungal interactions.</title>
        <authorList>
            <person name="Venice F."/>
            <person name="Ghignone S."/>
            <person name="Salvioli di Fossalunga A."/>
            <person name="Amselem J."/>
            <person name="Novero M."/>
            <person name="Xianan X."/>
            <person name="Sedzielewska Toro K."/>
            <person name="Morin E."/>
            <person name="Lipzen A."/>
            <person name="Grigoriev I.V."/>
            <person name="Henrissat B."/>
            <person name="Martin F.M."/>
            <person name="Bonfante P."/>
        </authorList>
    </citation>
    <scope>NUCLEOTIDE SEQUENCE [LARGE SCALE GENOMIC DNA]</scope>
    <source>
        <strain evidence="3 4">BEG34</strain>
    </source>
</reference>
<feature type="transmembrane region" description="Helical" evidence="2">
    <location>
        <begin position="365"/>
        <end position="385"/>
    </location>
</feature>
<name>A0A8H3XF91_GIGMA</name>
<dbReference type="GO" id="GO:0070072">
    <property type="term" value="P:vacuolar proton-transporting V-type ATPase complex assembly"/>
    <property type="evidence" value="ECO:0007669"/>
    <property type="project" value="InterPro"/>
</dbReference>
<proteinExistence type="predicted"/>
<dbReference type="Proteomes" id="UP000439903">
    <property type="component" value="Unassembled WGS sequence"/>
</dbReference>
<accession>A0A8H3XF91</accession>
<protein>
    <submittedName>
        <fullName evidence="3">V-ATPase assembly factor pkr1</fullName>
    </submittedName>
</protein>
<dbReference type="AlphaFoldDB" id="A0A8H3XF91"/>